<gene>
    <name evidence="2" type="ORF">UFOPK3733_00729</name>
</gene>
<reference evidence="2" key="1">
    <citation type="submission" date="2020-05" db="EMBL/GenBank/DDBJ databases">
        <authorList>
            <person name="Chiriac C."/>
            <person name="Salcher M."/>
            <person name="Ghai R."/>
            <person name="Kavagutti S V."/>
        </authorList>
    </citation>
    <scope>NUCLEOTIDE SEQUENCE</scope>
</reference>
<sequence>MPGIPTLHHATNPSASAQNLFKMLSKGGKLIHSNDGRIITAKFSDGSRVVLRPISGSDGSPVVEVHNPNPNAKLPPRQKIHFMKEPS</sequence>
<name>A0A6J7ILE5_9ZZZZ</name>
<organism evidence="2">
    <name type="scientific">freshwater metagenome</name>
    <dbReference type="NCBI Taxonomy" id="449393"/>
    <lineage>
        <taxon>unclassified sequences</taxon>
        <taxon>metagenomes</taxon>
        <taxon>ecological metagenomes</taxon>
    </lineage>
</organism>
<feature type="region of interest" description="Disordered" evidence="1">
    <location>
        <begin position="56"/>
        <end position="87"/>
    </location>
</feature>
<dbReference type="EMBL" id="CAFBNC010000026">
    <property type="protein sequence ID" value="CAB4932038.1"/>
    <property type="molecule type" value="Genomic_DNA"/>
</dbReference>
<dbReference type="AlphaFoldDB" id="A0A6J7ILE5"/>
<evidence type="ECO:0000313" key="2">
    <source>
        <dbReference type="EMBL" id="CAB4932038.1"/>
    </source>
</evidence>
<evidence type="ECO:0000256" key="1">
    <source>
        <dbReference type="SAM" id="MobiDB-lite"/>
    </source>
</evidence>
<accession>A0A6J7ILE5</accession>
<proteinExistence type="predicted"/>
<protein>
    <submittedName>
        <fullName evidence="2">Unannotated protein</fullName>
    </submittedName>
</protein>